<keyword evidence="1" id="KW-1133">Transmembrane helix</keyword>
<dbReference type="AlphaFoldDB" id="A0A7X0JR24"/>
<feature type="signal peptide" evidence="2">
    <location>
        <begin position="1"/>
        <end position="27"/>
    </location>
</feature>
<keyword evidence="1" id="KW-0472">Membrane</keyword>
<gene>
    <name evidence="3" type="ORF">HNR48_000978</name>
</gene>
<dbReference type="RefSeq" id="WP_166850479.1">
    <property type="nucleotide sequence ID" value="NZ_JAAONY010000001.1"/>
</dbReference>
<dbReference type="EMBL" id="JACHHT010000001">
    <property type="protein sequence ID" value="MBB6520700.1"/>
    <property type="molecule type" value="Genomic_DNA"/>
</dbReference>
<keyword evidence="2" id="KW-0732">Signal</keyword>
<proteinExistence type="predicted"/>
<evidence type="ECO:0000256" key="2">
    <source>
        <dbReference type="SAM" id="SignalP"/>
    </source>
</evidence>
<evidence type="ECO:0008006" key="5">
    <source>
        <dbReference type="Google" id="ProtNLM"/>
    </source>
</evidence>
<dbReference type="InParanoid" id="A0A7X0JR24"/>
<evidence type="ECO:0000313" key="4">
    <source>
        <dbReference type="Proteomes" id="UP000528457"/>
    </source>
</evidence>
<evidence type="ECO:0000256" key="1">
    <source>
        <dbReference type="SAM" id="Phobius"/>
    </source>
</evidence>
<sequence length="463" mass="52911">MKKRLPQMYCRFFILTILCVLSANSLAVDTSAAFVRISLLGEGHEFLQGQERQLSVKLYTETWLRKAPRYPEITVDGALVVRPLSFATHGQETIEARDYIVQEQIYRIYPQRLGAFYVAPIQLSMSLARSGRAVQPLILHSNDLIFTVTEKRDDLVADEGQLQEEYRLIAGERSTVLSPGDTWSLEPGDVVERKIRLTAKQTTAVLLPAFTQLFSESYRNAPFFDEAQFSQQDVTGGKVFRRVSQLDDRENRGEFLAIREEIWRYEFNQPGDFTIPALALSYWDSSDGAQQMLALPEQKIKRVGVFSRASVVWLGMSILLVLIGWWCFNRLGIGRCLASVWRQNLRKRANPEREAWQALCASIREAGGSKVYQRFHQWWRFWKMGPEGFDALVTHRYDLLPKYLSTPYSPDNSAGKMAALSAIEQRQLINELQELRDCLKGARNPIATDKNLCLPPLNPPPKV</sequence>
<accession>A0A7X0JR24</accession>
<reference evidence="3 4" key="1">
    <citation type="submission" date="2020-08" db="EMBL/GenBank/DDBJ databases">
        <title>Genomic Encyclopedia of Type Strains, Phase IV (KMG-IV): sequencing the most valuable type-strain genomes for metagenomic binning, comparative biology and taxonomic classification.</title>
        <authorList>
            <person name="Goeker M."/>
        </authorList>
    </citation>
    <scope>NUCLEOTIDE SEQUENCE [LARGE SCALE GENOMIC DNA]</scope>
    <source>
        <strain evidence="3 4">DSM 22368</strain>
    </source>
</reference>
<organism evidence="3 4">
    <name type="scientific">Pseudoteredinibacter isoporae</name>
    <dbReference type="NCBI Taxonomy" id="570281"/>
    <lineage>
        <taxon>Bacteria</taxon>
        <taxon>Pseudomonadati</taxon>
        <taxon>Pseudomonadota</taxon>
        <taxon>Gammaproteobacteria</taxon>
        <taxon>Cellvibrionales</taxon>
        <taxon>Cellvibrionaceae</taxon>
        <taxon>Pseudoteredinibacter</taxon>
    </lineage>
</organism>
<protein>
    <recommendedName>
        <fullName evidence="5">Oxygen tolerance protein BatD</fullName>
    </recommendedName>
</protein>
<feature type="transmembrane region" description="Helical" evidence="1">
    <location>
        <begin position="310"/>
        <end position="328"/>
    </location>
</feature>
<name>A0A7X0JR24_9GAMM</name>
<comment type="caution">
    <text evidence="3">The sequence shown here is derived from an EMBL/GenBank/DDBJ whole genome shotgun (WGS) entry which is preliminary data.</text>
</comment>
<keyword evidence="4" id="KW-1185">Reference proteome</keyword>
<keyword evidence="1" id="KW-0812">Transmembrane</keyword>
<dbReference type="Proteomes" id="UP000528457">
    <property type="component" value="Unassembled WGS sequence"/>
</dbReference>
<evidence type="ECO:0000313" key="3">
    <source>
        <dbReference type="EMBL" id="MBB6520700.1"/>
    </source>
</evidence>
<feature type="chain" id="PRO_5031173762" description="Oxygen tolerance protein BatD" evidence="2">
    <location>
        <begin position="28"/>
        <end position="463"/>
    </location>
</feature>